<geneLocation type="plasmid" evidence="1">
    <name>pFRL3</name>
</geneLocation>
<sequence length="167" mass="19473">MTLPVPDGFSDYDWLELLGFTWKIASEGYEYAVENYPPSFESTALKAIAEDDDPRPLKQLVRDHEQALESWQEQIGWERVDQLWDSHLREEKERRERHLLWALHPGGDWDAGAYSTAYESREQALEGIKRQNELAVKYAHFMPFTGRMLHRSEPGGDWTEVPLEPSP</sequence>
<dbReference type="RefSeq" id="WP_024126570.1">
    <property type="nucleotide sequence ID" value="NC_023283.1"/>
</dbReference>
<organism evidence="1">
    <name type="scientific">Streptomyces sp. FR1</name>
    <dbReference type="NCBI Taxonomy" id="349971"/>
    <lineage>
        <taxon>Bacteria</taxon>
        <taxon>Bacillati</taxon>
        <taxon>Actinomycetota</taxon>
        <taxon>Actinomycetes</taxon>
        <taxon>Kitasatosporales</taxon>
        <taxon>Streptomycetaceae</taxon>
        <taxon>Streptomyces</taxon>
    </lineage>
</organism>
<evidence type="ECO:0000313" key="1">
    <source>
        <dbReference type="EMBL" id="AHE39189.1"/>
    </source>
</evidence>
<keyword evidence="1" id="KW-0614">Plasmid</keyword>
<proteinExistence type="predicted"/>
<reference evidence="1" key="1">
    <citation type="submission" date="2013-09" db="EMBL/GenBank/DDBJ databases">
        <title>Complete nucleotide sequence of Streptomyces linear plasmid pFRL3.</title>
        <authorList>
            <person name="Chen Z."/>
            <person name="Fang P."/>
            <person name="Qin Z."/>
        </authorList>
    </citation>
    <scope>NUCLEOTIDE SEQUENCE</scope>
    <source>
        <plasmid evidence="1">pFRL3</plasmid>
    </source>
</reference>
<dbReference type="AlphaFoldDB" id="V9Z5B7"/>
<protein>
    <submittedName>
        <fullName evidence="1">Uncharacterized protein</fullName>
    </submittedName>
</protein>
<accession>V9Z5B7</accession>
<name>V9Z5B7_9ACTN</name>
<gene>
    <name evidence="1" type="ORF">pFRL3_412</name>
</gene>
<dbReference type="EMBL" id="KF602048">
    <property type="protein sequence ID" value="AHE39189.1"/>
    <property type="molecule type" value="Genomic_DNA"/>
</dbReference>